<organism evidence="3 4">
    <name type="scientific">Pseudoduganella ginsengisoli</name>
    <dbReference type="NCBI Taxonomy" id="1462440"/>
    <lineage>
        <taxon>Bacteria</taxon>
        <taxon>Pseudomonadati</taxon>
        <taxon>Pseudomonadota</taxon>
        <taxon>Betaproteobacteria</taxon>
        <taxon>Burkholderiales</taxon>
        <taxon>Oxalobacteraceae</taxon>
        <taxon>Telluria group</taxon>
        <taxon>Pseudoduganella</taxon>
    </lineage>
</organism>
<gene>
    <name evidence="3" type="ORF">GM668_19970</name>
</gene>
<feature type="signal peptide" evidence="2">
    <location>
        <begin position="1"/>
        <end position="20"/>
    </location>
</feature>
<feature type="region of interest" description="Disordered" evidence="1">
    <location>
        <begin position="53"/>
        <end position="74"/>
    </location>
</feature>
<dbReference type="CDD" id="cd16329">
    <property type="entry name" value="LolA_like"/>
    <property type="match status" value="1"/>
</dbReference>
<evidence type="ECO:0000256" key="2">
    <source>
        <dbReference type="SAM" id="SignalP"/>
    </source>
</evidence>
<feature type="chain" id="PRO_5026943739" evidence="2">
    <location>
        <begin position="21"/>
        <end position="458"/>
    </location>
</feature>
<comment type="caution">
    <text evidence="3">The sequence shown here is derived from an EMBL/GenBank/DDBJ whole genome shotgun (WGS) entry which is preliminary data.</text>
</comment>
<evidence type="ECO:0000313" key="3">
    <source>
        <dbReference type="EMBL" id="MTW04360.1"/>
    </source>
</evidence>
<dbReference type="OrthoDB" id="6751304at2"/>
<proteinExistence type="predicted"/>
<evidence type="ECO:0000313" key="4">
    <source>
        <dbReference type="Proteomes" id="UP000484015"/>
    </source>
</evidence>
<dbReference type="EMBL" id="WNLA01000015">
    <property type="protein sequence ID" value="MTW04360.1"/>
    <property type="molecule type" value="Genomic_DNA"/>
</dbReference>
<reference evidence="3 4" key="1">
    <citation type="submission" date="2019-11" db="EMBL/GenBank/DDBJ databases">
        <title>Type strains purchased from KCTC, JCM and DSMZ.</title>
        <authorList>
            <person name="Lu H."/>
        </authorList>
    </citation>
    <scope>NUCLEOTIDE SEQUENCE [LARGE SCALE GENOMIC DNA]</scope>
    <source>
        <strain evidence="3 4">KCTC 42409</strain>
    </source>
</reference>
<dbReference type="AlphaFoldDB" id="A0A6L6Q3V1"/>
<keyword evidence="4" id="KW-1185">Reference proteome</keyword>
<dbReference type="Pfam" id="PF07044">
    <property type="entry name" value="DUF1329"/>
    <property type="match status" value="1"/>
</dbReference>
<evidence type="ECO:0000256" key="1">
    <source>
        <dbReference type="SAM" id="MobiDB-lite"/>
    </source>
</evidence>
<keyword evidence="2" id="KW-0732">Signal</keyword>
<protein>
    <submittedName>
        <fullName evidence="3">DUF1329 domain-containing protein</fullName>
    </submittedName>
</protein>
<name>A0A6L6Q3V1_9BURK</name>
<dbReference type="RefSeq" id="WP_155440720.1">
    <property type="nucleotide sequence ID" value="NZ_WNLA01000015.1"/>
</dbReference>
<sequence length="458" mass="50648">MRSKTMVVAGIGCIAFGALAQSRPTAQEIASLGNELTCMGAERAGSKDGAIPEFSGRWSTSGGSGGTTAPADAARAGDKYGDPYAAEKPLYVITAKNMQAYADKLSEGQKALLQKYPATFRIPVYPTHRDFGYPAPLCKAAKENAEKAELADGGAGLHAANGAPPFPIPKSGLELLWNHLLAGSVSTYRAQQDQAVVYPNGEIAWGKVDFQVFLPGFKANAKSRTDGLYAYFKTKTLLPERQKGEIVVGEEYYNNQKQPRLGYVYSPGTRRVRQLPSYGFDMPQGPGGFRTIDDDRLFNGSPERYEWTIAGKREMVVPFNAFRIQQASVKYADLLTPHHVNADYMRYELRRVWVLEAKLKSGYRHQYSRRVMYIDEDTWNGVMADNYDGRGKLWRVGMVNYFHAHDAGIYINTTSIYHDLESGAYMTDKMTNARPPEINAGGLTAANFTPDTARMEGF</sequence>
<dbReference type="Proteomes" id="UP000484015">
    <property type="component" value="Unassembled WGS sequence"/>
</dbReference>
<dbReference type="Gene3D" id="2.50.20.10">
    <property type="entry name" value="Lipoprotein localisation LolA/LolB/LppX"/>
    <property type="match status" value="1"/>
</dbReference>
<dbReference type="InterPro" id="IPR010752">
    <property type="entry name" value="DUF1329"/>
</dbReference>
<accession>A0A6L6Q3V1</accession>